<dbReference type="OrthoDB" id="5108126at2"/>
<accession>A0A4V1QSK0</accession>
<dbReference type="InterPro" id="IPR010982">
    <property type="entry name" value="Lambda_DNA-bd_dom_sf"/>
</dbReference>
<proteinExistence type="predicted"/>
<keyword evidence="3" id="KW-1185">Reference proteome</keyword>
<name>A0A4V1QSK0_9MICO</name>
<reference evidence="2 3" key="1">
    <citation type="submission" date="2019-01" db="EMBL/GenBank/DDBJ databases">
        <authorList>
            <person name="Li J."/>
        </authorList>
    </citation>
    <scope>NUCLEOTIDE SEQUENCE [LARGE SCALE GENOMIC DNA]</scope>
    <source>
        <strain evidence="2 3">CCUG 35506</strain>
    </source>
</reference>
<feature type="domain" description="HTH cro/C1-type" evidence="1">
    <location>
        <begin position="16"/>
        <end position="70"/>
    </location>
</feature>
<sequence>MNRILGGEAMNAGSLIRTARKSRRLTQGALGRRAELSQSHLSLIERGHQNPSYDAVERALRATGHRLIAVPSVRDDAAAVAADIRFAVLDGRDDRALRRFIQLSDNLLAEHGAVRFALTISEPESSGSKQWDAAIAALVAHHLVAEGLPIPDWANSPARSLRRRWAVGEGPYTLVPELHRVPPEFLRRGVLIDADTLVSV</sequence>
<dbReference type="Pfam" id="PF13560">
    <property type="entry name" value="HTH_31"/>
    <property type="match status" value="1"/>
</dbReference>
<evidence type="ECO:0000259" key="1">
    <source>
        <dbReference type="PROSITE" id="PS50943"/>
    </source>
</evidence>
<dbReference type="CDD" id="cd00093">
    <property type="entry name" value="HTH_XRE"/>
    <property type="match status" value="1"/>
</dbReference>
<protein>
    <submittedName>
        <fullName evidence="2">XRE family transcriptional regulator</fullName>
    </submittedName>
</protein>
<evidence type="ECO:0000313" key="3">
    <source>
        <dbReference type="Proteomes" id="UP000292935"/>
    </source>
</evidence>
<dbReference type="AlphaFoldDB" id="A0A4V1QSK0"/>
<dbReference type="SUPFAM" id="SSF47413">
    <property type="entry name" value="lambda repressor-like DNA-binding domains"/>
    <property type="match status" value="1"/>
</dbReference>
<gene>
    <name evidence="2" type="ORF">ESP57_06595</name>
</gene>
<dbReference type="SMART" id="SM00530">
    <property type="entry name" value="HTH_XRE"/>
    <property type="match status" value="1"/>
</dbReference>
<dbReference type="GO" id="GO:0003677">
    <property type="term" value="F:DNA binding"/>
    <property type="evidence" value="ECO:0007669"/>
    <property type="project" value="InterPro"/>
</dbReference>
<evidence type="ECO:0000313" key="2">
    <source>
        <dbReference type="EMBL" id="RXZ48663.1"/>
    </source>
</evidence>
<comment type="caution">
    <text evidence="2">The sequence shown here is derived from an EMBL/GenBank/DDBJ whole genome shotgun (WGS) entry which is preliminary data.</text>
</comment>
<dbReference type="InterPro" id="IPR001387">
    <property type="entry name" value="Cro/C1-type_HTH"/>
</dbReference>
<dbReference type="EMBL" id="SDPO01000002">
    <property type="protein sequence ID" value="RXZ48663.1"/>
    <property type="molecule type" value="Genomic_DNA"/>
</dbReference>
<dbReference type="Gene3D" id="1.10.260.40">
    <property type="entry name" value="lambda repressor-like DNA-binding domains"/>
    <property type="match status" value="1"/>
</dbReference>
<dbReference type="PROSITE" id="PS50943">
    <property type="entry name" value="HTH_CROC1"/>
    <property type="match status" value="1"/>
</dbReference>
<organism evidence="2 3">
    <name type="scientific">Agromyces fucosus</name>
    <dbReference type="NCBI Taxonomy" id="41985"/>
    <lineage>
        <taxon>Bacteria</taxon>
        <taxon>Bacillati</taxon>
        <taxon>Actinomycetota</taxon>
        <taxon>Actinomycetes</taxon>
        <taxon>Micrococcales</taxon>
        <taxon>Microbacteriaceae</taxon>
        <taxon>Agromyces</taxon>
    </lineage>
</organism>
<dbReference type="Proteomes" id="UP000292935">
    <property type="component" value="Unassembled WGS sequence"/>
</dbReference>